<reference evidence="14 16" key="2">
    <citation type="submission" date="2018-06" db="EMBL/GenBank/DDBJ databases">
        <title>Genome of strain Polynucleobacter sp. FUKU-NW-11.</title>
        <authorList>
            <person name="Hahn M.W."/>
        </authorList>
    </citation>
    <scope>NUCLEOTIDE SEQUENCE [LARGE SCALE GENOMIC DNA]</scope>
    <source>
        <strain evidence="14">FUKU-NW-11</strain>
        <strain evidence="16">FUKU-NW11</strain>
    </source>
</reference>
<organism evidence="11 15">
    <name type="scientific">Polynucleobacter paneuropaeus</name>
    <dbReference type="NCBI Taxonomy" id="2527775"/>
    <lineage>
        <taxon>Bacteria</taxon>
        <taxon>Pseudomonadati</taxon>
        <taxon>Pseudomonadota</taxon>
        <taxon>Betaproteobacteria</taxon>
        <taxon>Burkholderiales</taxon>
        <taxon>Burkholderiaceae</taxon>
        <taxon>Polynucleobacter</taxon>
    </lineage>
</organism>
<dbReference type="SUPFAM" id="SSF53223">
    <property type="entry name" value="Aminoacid dehydrogenase-like, N-terminal domain"/>
    <property type="match status" value="1"/>
</dbReference>
<evidence type="ECO:0000313" key="14">
    <source>
        <dbReference type="EMBL" id="RAZ43847.1"/>
    </source>
</evidence>
<dbReference type="Proteomes" id="UP000248592">
    <property type="component" value="Chromosome"/>
</dbReference>
<evidence type="ECO:0000313" key="15">
    <source>
        <dbReference type="Proteomes" id="UP000248592"/>
    </source>
</evidence>
<dbReference type="EMBL" id="QMCH01000001">
    <property type="protein sequence ID" value="RAZ43847.1"/>
    <property type="molecule type" value="Genomic_DNA"/>
</dbReference>
<name>A0A2Z4JRZ3_9BURK</name>
<evidence type="ECO:0000256" key="6">
    <source>
        <dbReference type="ARBA" id="ARBA00023141"/>
    </source>
</evidence>
<accession>A0A2Z4JRZ3</accession>
<feature type="binding site" evidence="8">
    <location>
        <position position="276"/>
    </location>
    <ligand>
        <name>shikimate</name>
        <dbReference type="ChEBI" id="CHEBI:36208"/>
    </ligand>
</feature>
<feature type="binding site" evidence="8">
    <location>
        <position position="269"/>
    </location>
    <ligand>
        <name>NADP(+)</name>
        <dbReference type="ChEBI" id="CHEBI:58349"/>
    </ligand>
</feature>
<dbReference type="Pfam" id="PF08501">
    <property type="entry name" value="Shikimate_dh_N"/>
    <property type="match status" value="1"/>
</dbReference>
<reference evidence="15" key="1">
    <citation type="submission" date="2018-06" db="EMBL/GenBank/DDBJ databases">
        <title>Description of a new Polynucleobacter species.</title>
        <authorList>
            <person name="Hahn M.W."/>
        </authorList>
    </citation>
    <scope>NUCLEOTIDE SEQUENCE [LARGE SCALE GENOMIC DNA]</scope>
    <source>
        <strain evidence="15">MG-25-Pas1-D2</strain>
    </source>
</reference>
<feature type="binding site" evidence="8">
    <location>
        <begin position="146"/>
        <end position="150"/>
    </location>
    <ligand>
        <name>NADP(+)</name>
        <dbReference type="ChEBI" id="CHEBI:58349"/>
    </ligand>
</feature>
<comment type="pathway">
    <text evidence="1 8">Metabolic intermediate biosynthesis; chorismate biosynthesis; chorismate from D-erythrose 4-phosphate and phosphoenolpyruvate: step 4/7.</text>
</comment>
<feature type="binding site" evidence="8">
    <location>
        <position position="122"/>
    </location>
    <ligand>
        <name>shikimate</name>
        <dbReference type="ChEBI" id="CHEBI:36208"/>
    </ligand>
</feature>
<dbReference type="GO" id="GO:0008652">
    <property type="term" value="P:amino acid biosynthetic process"/>
    <property type="evidence" value="ECO:0007669"/>
    <property type="project" value="UniProtKB-KW"/>
</dbReference>
<dbReference type="EMBL" id="JAANEY010000001">
    <property type="protein sequence ID" value="MBT8551890.1"/>
    <property type="molecule type" value="Genomic_DNA"/>
</dbReference>
<evidence type="ECO:0000256" key="1">
    <source>
        <dbReference type="ARBA" id="ARBA00004871"/>
    </source>
</evidence>
<dbReference type="SUPFAM" id="SSF51735">
    <property type="entry name" value="NAD(P)-binding Rossmann-fold domains"/>
    <property type="match status" value="1"/>
</dbReference>
<dbReference type="InterPro" id="IPR036291">
    <property type="entry name" value="NAD(P)-bd_dom_sf"/>
</dbReference>
<evidence type="ECO:0000256" key="3">
    <source>
        <dbReference type="ARBA" id="ARBA00022605"/>
    </source>
</evidence>
<dbReference type="EMBL" id="JAANGI010000001">
    <property type="protein sequence ID" value="MBT8591732.1"/>
    <property type="molecule type" value="Genomic_DNA"/>
</dbReference>
<dbReference type="InterPro" id="IPR046346">
    <property type="entry name" value="Aminoacid_DH-like_N_sf"/>
</dbReference>
<evidence type="ECO:0000259" key="9">
    <source>
        <dbReference type="Pfam" id="PF01488"/>
    </source>
</evidence>
<dbReference type="UniPathway" id="UPA00053">
    <property type="reaction ID" value="UER00087"/>
</dbReference>
<evidence type="ECO:0000256" key="7">
    <source>
        <dbReference type="ARBA" id="ARBA00049442"/>
    </source>
</evidence>
<feature type="binding site" evidence="8">
    <location>
        <position position="249"/>
    </location>
    <ligand>
        <name>shikimate</name>
        <dbReference type="ChEBI" id="CHEBI:36208"/>
    </ligand>
</feature>
<dbReference type="NCBIfam" id="NF001310">
    <property type="entry name" value="PRK00258.1-2"/>
    <property type="match status" value="1"/>
</dbReference>
<sequence length="304" mass="32401">MSTNHTPAPMHLDTDPSQFSGLDVYAVVGHPISHSKSPQIHTQFAQQSKQAIHYGYLEAPLDGFIQTAKAFFTAGGKGLNVTVPFKLDAKVFADILTPRAELAGAVNTLWLQSGKIHGDNTDGAGLVRDLLAQGIRLQDARILLVGAGGAARGVLGPLLDQKPQALVIANRSPDKAQDLGKLFAEKAKMQNVDLLIRSLDELENSAITNTPFDLVVNASAAGLTDESPLSDQAATNIFTPASFAYDMVYGKSTPLMKQAIYCGARVSDGLGMLVEQAADAFLIWRGSDLSAQIHPRSVLAQLRS</sequence>
<keyword evidence="16" id="KW-1185">Reference proteome</keyword>
<feature type="domain" description="Quinate/shikimate 5-dehydrogenase/glutamyl-tRNA reductase" evidence="9">
    <location>
        <begin position="136"/>
        <end position="200"/>
    </location>
</feature>
<feature type="domain" description="Shikimate dehydrogenase substrate binding N-terminal" evidence="10">
    <location>
        <begin position="27"/>
        <end position="109"/>
    </location>
</feature>
<evidence type="ECO:0000313" key="13">
    <source>
        <dbReference type="EMBL" id="MBT8591732.1"/>
    </source>
</evidence>
<dbReference type="CDD" id="cd01065">
    <property type="entry name" value="NAD_bind_Shikimate_DH"/>
    <property type="match status" value="1"/>
</dbReference>
<keyword evidence="5 8" id="KW-0560">Oxidoreductase</keyword>
<dbReference type="Gene3D" id="3.40.50.720">
    <property type="entry name" value="NAD(P)-binding Rossmann-like Domain"/>
    <property type="match status" value="1"/>
</dbReference>
<feature type="binding site" evidence="8">
    <location>
        <position position="82"/>
    </location>
    <ligand>
        <name>shikimate</name>
        <dbReference type="ChEBI" id="CHEBI:36208"/>
    </ligand>
</feature>
<dbReference type="EMBL" id="CP030085">
    <property type="protein sequence ID" value="AWW49102.1"/>
    <property type="molecule type" value="Genomic_DNA"/>
</dbReference>
<evidence type="ECO:0000256" key="4">
    <source>
        <dbReference type="ARBA" id="ARBA00022857"/>
    </source>
</evidence>
<gene>
    <name evidence="8 12" type="primary">aroE</name>
    <name evidence="14" type="ORF">DP176_02440</name>
    <name evidence="13" type="ORF">G6693_07335</name>
    <name evidence="12" type="ORF">G6731_07995</name>
    <name evidence="11" type="ORF">Pas1_01170</name>
</gene>
<evidence type="ECO:0000256" key="2">
    <source>
        <dbReference type="ARBA" id="ARBA00012962"/>
    </source>
</evidence>
<dbReference type="GO" id="GO:0005829">
    <property type="term" value="C:cytosol"/>
    <property type="evidence" value="ECO:0007669"/>
    <property type="project" value="TreeGrafter"/>
</dbReference>
<comment type="similarity">
    <text evidence="8">Belongs to the shikimate dehydrogenase family.</text>
</comment>
<dbReference type="RefSeq" id="WP_112208778.1">
    <property type="nucleotide sequence ID" value="NZ_CBCSBS010000002.1"/>
</dbReference>
<keyword evidence="4 8" id="KW-0521">NADP</keyword>
<feature type="binding site" evidence="8">
    <location>
        <position position="107"/>
    </location>
    <ligand>
        <name>shikimate</name>
        <dbReference type="ChEBI" id="CHEBI:36208"/>
    </ligand>
</feature>
<dbReference type="GO" id="GO:0009423">
    <property type="term" value="P:chorismate biosynthetic process"/>
    <property type="evidence" value="ECO:0007669"/>
    <property type="project" value="UniProtKB-UniRule"/>
</dbReference>
<reference evidence="12" key="4">
    <citation type="journal article" date="2021" name="Genome Biol. Evol.">
        <title>Continental-Scale Gene Flow Prevents Allopatric Divergence of Pelagic Freshwater Bacteria.</title>
        <authorList>
            <person name="Hoetzinger M."/>
            <person name="Pitt A."/>
            <person name="Huemer A."/>
            <person name="Hahn M.W."/>
        </authorList>
    </citation>
    <scope>NUCLEOTIDE SEQUENCE</scope>
    <source>
        <strain evidence="13">AP-YLGG-20-G6</strain>
        <strain evidence="12">SM1-W8</strain>
    </source>
</reference>
<dbReference type="FunFam" id="3.40.50.10860:FF:000006">
    <property type="entry name" value="Shikimate dehydrogenase (NADP(+))"/>
    <property type="match status" value="1"/>
</dbReference>
<dbReference type="GO" id="GO:0004764">
    <property type="term" value="F:shikimate 3-dehydrogenase (NADP+) activity"/>
    <property type="evidence" value="ECO:0007669"/>
    <property type="project" value="UniProtKB-UniRule"/>
</dbReference>
<dbReference type="OrthoDB" id="9776868at2"/>
<dbReference type="GO" id="GO:0019632">
    <property type="term" value="P:shikimate metabolic process"/>
    <property type="evidence" value="ECO:0007669"/>
    <property type="project" value="InterPro"/>
</dbReference>
<comment type="catalytic activity">
    <reaction evidence="7 8">
        <text>shikimate + NADP(+) = 3-dehydroshikimate + NADPH + H(+)</text>
        <dbReference type="Rhea" id="RHEA:17737"/>
        <dbReference type="ChEBI" id="CHEBI:15378"/>
        <dbReference type="ChEBI" id="CHEBI:16630"/>
        <dbReference type="ChEBI" id="CHEBI:36208"/>
        <dbReference type="ChEBI" id="CHEBI:57783"/>
        <dbReference type="ChEBI" id="CHEBI:58349"/>
        <dbReference type="EC" id="1.1.1.25"/>
    </reaction>
</comment>
<comment type="function">
    <text evidence="8">Involved in the biosynthesis of the chorismate, which leads to the biosynthesis of aromatic amino acids. Catalyzes the reversible NADPH linked reduction of 3-dehydroshikimate (DHSA) to yield shikimate (SA).</text>
</comment>
<evidence type="ECO:0000313" key="12">
    <source>
        <dbReference type="EMBL" id="MBT8551890.1"/>
    </source>
</evidence>
<dbReference type="HAMAP" id="MF_00222">
    <property type="entry name" value="Shikimate_DH_AroE"/>
    <property type="match status" value="1"/>
</dbReference>
<proteinExistence type="inferred from homology"/>
<feature type="active site" description="Proton acceptor" evidence="8">
    <location>
        <position position="86"/>
    </location>
</feature>
<reference evidence="11" key="3">
    <citation type="journal article" date="2019" name="Int. J. Syst. Evol. Microbiol.">
        <title>Polynucleobacter paneuropaeus sp. nov., characterized by six strains isolated from freshwater lakes located along a 3000 km north-south cross-section across Europe.</title>
        <authorList>
            <person name="Hoetzinger M."/>
            <person name="Schmidt J."/>
            <person name="Pitt A."/>
            <person name="Koll U."/>
            <person name="Lang E."/>
            <person name="Hahn M.W."/>
        </authorList>
    </citation>
    <scope>NUCLEOTIDE SEQUENCE</scope>
    <source>
        <strain evidence="11">MG-25-Pas1-D2</strain>
    </source>
</reference>
<dbReference type="PANTHER" id="PTHR21089:SF1">
    <property type="entry name" value="BIFUNCTIONAL 3-DEHYDROQUINATE DEHYDRATASE_SHIKIMATE DEHYDROGENASE, CHLOROPLASTIC"/>
    <property type="match status" value="1"/>
</dbReference>
<comment type="caution">
    <text evidence="8">Lacks conserved residue(s) required for the propagation of feature annotation.</text>
</comment>
<evidence type="ECO:0000256" key="5">
    <source>
        <dbReference type="ARBA" id="ARBA00023002"/>
    </source>
</evidence>
<evidence type="ECO:0000313" key="16">
    <source>
        <dbReference type="Proteomes" id="UP000251072"/>
    </source>
</evidence>
<dbReference type="Pfam" id="PF01488">
    <property type="entry name" value="Shikimate_DH"/>
    <property type="match status" value="1"/>
</dbReference>
<dbReference type="InterPro" id="IPR013708">
    <property type="entry name" value="Shikimate_DH-bd_N"/>
</dbReference>
<dbReference type="InterPro" id="IPR006151">
    <property type="entry name" value="Shikm_DH/Glu-tRNA_Rdtase"/>
</dbReference>
<evidence type="ECO:0000313" key="11">
    <source>
        <dbReference type="EMBL" id="AWW49102.1"/>
    </source>
</evidence>
<dbReference type="Proteomes" id="UP000251072">
    <property type="component" value="Unassembled WGS sequence"/>
</dbReference>
<dbReference type="GO" id="GO:0050661">
    <property type="term" value="F:NADP binding"/>
    <property type="evidence" value="ECO:0007669"/>
    <property type="project" value="InterPro"/>
</dbReference>
<dbReference type="EC" id="1.1.1.25" evidence="2 8"/>
<dbReference type="Proteomes" id="UP000783102">
    <property type="component" value="Unassembled WGS sequence"/>
</dbReference>
<dbReference type="GO" id="GO:0009073">
    <property type="term" value="P:aromatic amino acid family biosynthetic process"/>
    <property type="evidence" value="ECO:0007669"/>
    <property type="project" value="UniProtKB-KW"/>
</dbReference>
<dbReference type="InterPro" id="IPR022893">
    <property type="entry name" value="Shikimate_DH_fam"/>
</dbReference>
<feature type="binding site" evidence="8">
    <location>
        <position position="247"/>
    </location>
    <ligand>
        <name>NADP(+)</name>
        <dbReference type="ChEBI" id="CHEBI:58349"/>
    </ligand>
</feature>
<dbReference type="Gene3D" id="3.40.50.10860">
    <property type="entry name" value="Leucine Dehydrogenase, chain A, domain 1"/>
    <property type="match status" value="1"/>
</dbReference>
<dbReference type="InterPro" id="IPR011342">
    <property type="entry name" value="Shikimate_DH"/>
</dbReference>
<evidence type="ECO:0000256" key="8">
    <source>
        <dbReference type="HAMAP-Rule" id="MF_00222"/>
    </source>
</evidence>
<evidence type="ECO:0000259" key="10">
    <source>
        <dbReference type="Pfam" id="PF08501"/>
    </source>
</evidence>
<comment type="subunit">
    <text evidence="8">Homodimer.</text>
</comment>
<keyword evidence="3 8" id="KW-0028">Amino-acid biosynthesis</keyword>
<dbReference type="PANTHER" id="PTHR21089">
    <property type="entry name" value="SHIKIMATE DEHYDROGENASE"/>
    <property type="match status" value="1"/>
</dbReference>
<dbReference type="AlphaFoldDB" id="A0A2Z4JRZ3"/>
<keyword evidence="6 8" id="KW-0057">Aromatic amino acid biosynthesis</keyword>
<feature type="binding site" evidence="8">
    <location>
        <begin position="35"/>
        <end position="37"/>
    </location>
    <ligand>
        <name>shikimate</name>
        <dbReference type="ChEBI" id="CHEBI:36208"/>
    </ligand>
</feature>
<protein>
    <recommendedName>
        <fullName evidence="2 8">Shikimate dehydrogenase (NADP(+))</fullName>
        <shortName evidence="8">SDH</shortName>
        <ecNumber evidence="2 8">1.1.1.25</ecNumber>
    </recommendedName>
</protein>
<dbReference type="NCBIfam" id="TIGR00507">
    <property type="entry name" value="aroE"/>
    <property type="match status" value="1"/>
</dbReference>
<dbReference type="Proteomes" id="UP000762271">
    <property type="component" value="Unassembled WGS sequence"/>
</dbReference>